<protein>
    <submittedName>
        <fullName evidence="1">Uncharacterized protein</fullName>
    </submittedName>
</protein>
<sequence>MNAATVLSSMYLRMRLALAALGPVAVVAIVLCLAAALSLAWLLPARALQGERQAAALKQAMTPAPLRVALPSAAPASADHNLALFYDTLGERRYAEQQVRTLFALAQKTGLVLSQGEYKSAYDQNGRFHTYQVNLPVKGSYGAIWQFGMQALRAIPFASLDEISFRRDTIGAPAVEARVRLTLYLADQAPGAPR</sequence>
<evidence type="ECO:0000313" key="1">
    <source>
        <dbReference type="EMBL" id="PIL44747.1"/>
    </source>
</evidence>
<dbReference type="Proteomes" id="UP000230390">
    <property type="component" value="Unassembled WGS sequence"/>
</dbReference>
<reference evidence="1 2" key="1">
    <citation type="submission" date="2017-10" db="EMBL/GenBank/DDBJ databases">
        <title>Massilia psychrophilum sp. nov., a novel purple-pigmented bacterium isolated from Tianshan glacier, Xinjiang Municipality, China.</title>
        <authorList>
            <person name="Wang H."/>
        </authorList>
    </citation>
    <scope>NUCLEOTIDE SEQUENCE [LARGE SCALE GENOMIC DNA]</scope>
    <source>
        <strain evidence="1 2">JCM 30074</strain>
    </source>
</reference>
<dbReference type="EMBL" id="PDOC01000006">
    <property type="protein sequence ID" value="PIL44747.1"/>
    <property type="molecule type" value="Genomic_DNA"/>
</dbReference>
<dbReference type="OrthoDB" id="9096701at2"/>
<gene>
    <name evidence="1" type="ORF">CR105_12610</name>
</gene>
<dbReference type="AlphaFoldDB" id="A0A2G8TFC1"/>
<keyword evidence="2" id="KW-1185">Reference proteome</keyword>
<proteinExistence type="predicted"/>
<organism evidence="1 2">
    <name type="scientific">Massilia eurypsychrophila</name>
    <dbReference type="NCBI Taxonomy" id="1485217"/>
    <lineage>
        <taxon>Bacteria</taxon>
        <taxon>Pseudomonadati</taxon>
        <taxon>Pseudomonadota</taxon>
        <taxon>Betaproteobacteria</taxon>
        <taxon>Burkholderiales</taxon>
        <taxon>Oxalobacteraceae</taxon>
        <taxon>Telluria group</taxon>
        <taxon>Massilia</taxon>
    </lineage>
</organism>
<comment type="caution">
    <text evidence="1">The sequence shown here is derived from an EMBL/GenBank/DDBJ whole genome shotgun (WGS) entry which is preliminary data.</text>
</comment>
<name>A0A2G8TFC1_9BURK</name>
<accession>A0A2G8TFC1</accession>
<evidence type="ECO:0000313" key="2">
    <source>
        <dbReference type="Proteomes" id="UP000230390"/>
    </source>
</evidence>
<dbReference type="RefSeq" id="WP_099788807.1">
    <property type="nucleotide sequence ID" value="NZ_JBHLYV010000004.1"/>
</dbReference>